<feature type="region of interest" description="Disordered" evidence="1">
    <location>
        <begin position="111"/>
        <end position="147"/>
    </location>
</feature>
<dbReference type="EMBL" id="LWDG02000126">
    <property type="protein sequence ID" value="KAE8268827.1"/>
    <property type="molecule type" value="Genomic_DNA"/>
</dbReference>
<reference evidence="2" key="2">
    <citation type="journal article" date="2019" name="IMA Fungus">
        <title>Genome sequencing and comparison of five Tilletia species to identify candidate genes for the detection of regulated species infecting wheat.</title>
        <authorList>
            <person name="Nguyen H.D.T."/>
            <person name="Sultana T."/>
            <person name="Kesanakurti P."/>
            <person name="Hambleton S."/>
        </authorList>
    </citation>
    <scope>NUCLEOTIDE SEQUENCE</scope>
    <source>
        <strain evidence="2">DAOMC 236422</strain>
    </source>
</reference>
<dbReference type="PANTHER" id="PTHR37474:SF1">
    <property type="entry name" value="2'-5' RNA LIGASE FAMILY PROTEIN"/>
    <property type="match status" value="1"/>
</dbReference>
<reference evidence="2" key="1">
    <citation type="submission" date="2016-04" db="EMBL/GenBank/DDBJ databases">
        <authorList>
            <person name="Nguyen H.D."/>
            <person name="Samba Siva P."/>
            <person name="Cullis J."/>
            <person name="Levesque C.A."/>
            <person name="Hambleton S."/>
        </authorList>
    </citation>
    <scope>NUCLEOTIDE SEQUENCE</scope>
    <source>
        <strain evidence="2">DAOMC 236422</strain>
    </source>
</reference>
<evidence type="ECO:0000256" key="1">
    <source>
        <dbReference type="SAM" id="MobiDB-lite"/>
    </source>
</evidence>
<evidence type="ECO:0000313" key="3">
    <source>
        <dbReference type="Proteomes" id="UP000078113"/>
    </source>
</evidence>
<dbReference type="SUPFAM" id="SSF55144">
    <property type="entry name" value="LigT-like"/>
    <property type="match status" value="1"/>
</dbReference>
<protein>
    <submittedName>
        <fullName evidence="2">Uncharacterized protein</fullName>
    </submittedName>
</protein>
<dbReference type="Gene3D" id="3.90.1140.10">
    <property type="entry name" value="Cyclic phosphodiesterase"/>
    <property type="match status" value="1"/>
</dbReference>
<comment type="caution">
    <text evidence="2">The sequence shown here is derived from an EMBL/GenBank/DDBJ whole genome shotgun (WGS) entry which is preliminary data.</text>
</comment>
<keyword evidence="3" id="KW-1185">Reference proteome</keyword>
<organism evidence="2 3">
    <name type="scientific">Tilletia walkeri</name>
    <dbReference type="NCBI Taxonomy" id="117179"/>
    <lineage>
        <taxon>Eukaryota</taxon>
        <taxon>Fungi</taxon>
        <taxon>Dikarya</taxon>
        <taxon>Basidiomycota</taxon>
        <taxon>Ustilaginomycotina</taxon>
        <taxon>Exobasidiomycetes</taxon>
        <taxon>Tilletiales</taxon>
        <taxon>Tilletiaceae</taxon>
        <taxon>Tilletia</taxon>
    </lineage>
</organism>
<dbReference type="InterPro" id="IPR009097">
    <property type="entry name" value="Cyclic_Pdiesterase"/>
</dbReference>
<evidence type="ECO:0000313" key="2">
    <source>
        <dbReference type="EMBL" id="KAE8268827.1"/>
    </source>
</evidence>
<accession>A0A8X7T4Q9</accession>
<proteinExistence type="predicted"/>
<name>A0A8X7T4Q9_9BASI</name>
<gene>
    <name evidence="2" type="ORF">A4X09_0g3511</name>
</gene>
<dbReference type="PANTHER" id="PTHR37474">
    <property type="entry name" value="RNA LIGASE/CYCLIC NUCLEOTIDE PHOSPHODIESTERASE"/>
    <property type="match status" value="1"/>
</dbReference>
<feature type="compositionally biased region" description="Polar residues" evidence="1">
    <location>
        <begin position="119"/>
        <end position="136"/>
    </location>
</feature>
<sequence length="313" mass="34842">MFLKASLFPTRCSARYLVSSPLKALALQEEVLQSRTYHQSMPDQRQKASKQPQYIALVALLFDPAGPEDENRIKAIQELREGHDKAANRWAPHVTIVPPFDVRYEEGPVEDELPIPEQTAGTDSSGVRSTSSTYTSLDLRASSPETEPYRLPEDIRAAYPPGLKAALGTFEEHIEKAVSSIPPSQVLLDEVGFFPLRAYHTIHIRPSLNDPAEPLHRLWSAVSSSLDSSAIQMKQPAKRARGPQSFKPHLTLGQSATGQEKGSIMNRAKAIIETQPLSCKVERFQLLFKNKSQSGPYLVWRDFSLKKAEAVNS</sequence>
<dbReference type="Pfam" id="PF13563">
    <property type="entry name" value="2_5_RNA_ligase2"/>
    <property type="match status" value="1"/>
</dbReference>
<dbReference type="Proteomes" id="UP000078113">
    <property type="component" value="Unassembled WGS sequence"/>
</dbReference>
<dbReference type="AlphaFoldDB" id="A0A8X7T4Q9"/>